<dbReference type="Pfam" id="PF12840">
    <property type="entry name" value="HTH_20"/>
    <property type="match status" value="1"/>
</dbReference>
<dbReference type="PROSITE" id="PS50987">
    <property type="entry name" value="HTH_ARSR_2"/>
    <property type="match status" value="1"/>
</dbReference>
<dbReference type="PANTHER" id="PTHR39168:SF1">
    <property type="entry name" value="TRANSCRIPTIONAL REGULATORY PROTEIN"/>
    <property type="match status" value="1"/>
</dbReference>
<dbReference type="InterPro" id="IPR036388">
    <property type="entry name" value="WH-like_DNA-bd_sf"/>
</dbReference>
<dbReference type="HOGENOM" id="CLU_077964_0_1_6"/>
<dbReference type="PANTHER" id="PTHR39168">
    <property type="entry name" value="TRANSCRIPTIONAL REGULATOR-RELATED"/>
    <property type="match status" value="1"/>
</dbReference>
<evidence type="ECO:0000313" key="3">
    <source>
        <dbReference type="Proteomes" id="UP000007257"/>
    </source>
</evidence>
<evidence type="ECO:0000313" key="2">
    <source>
        <dbReference type="EMBL" id="ADW73947.1"/>
    </source>
</evidence>
<evidence type="ECO:0000259" key="1">
    <source>
        <dbReference type="PROSITE" id="PS50987"/>
    </source>
</evidence>
<dbReference type="PRINTS" id="PR00778">
    <property type="entry name" value="HTHARSR"/>
</dbReference>
<dbReference type="SMART" id="SM00418">
    <property type="entry name" value="HTH_ARSR"/>
    <property type="match status" value="1"/>
</dbReference>
<dbReference type="GO" id="GO:0010288">
    <property type="term" value="P:response to lead ion"/>
    <property type="evidence" value="ECO:0007669"/>
    <property type="project" value="TreeGrafter"/>
</dbReference>
<reference evidence="3" key="1">
    <citation type="submission" date="2011-01" db="EMBL/GenBank/DDBJ databases">
        <title>Complete sequence of chromosome of Rahnella sp. Y9602.</title>
        <authorList>
            <consortium name="US DOE Joint Genome Institute"/>
            <person name="Lucas S."/>
            <person name="Copeland A."/>
            <person name="Lapidus A."/>
            <person name="Cheng J.-F."/>
            <person name="Goodwin L."/>
            <person name="Pitluck S."/>
            <person name="Lu M."/>
            <person name="Detter J.C."/>
            <person name="Han C."/>
            <person name="Tapia R."/>
            <person name="Land M."/>
            <person name="Hauser L."/>
            <person name="Kyrpides N."/>
            <person name="Ivanova N."/>
            <person name="Ovchinnikova G."/>
            <person name="Pagani I."/>
            <person name="Sobecky P.A."/>
            <person name="Martinez R.J."/>
            <person name="Woyke T."/>
        </authorList>
    </citation>
    <scope>NUCLEOTIDE SEQUENCE [LARGE SCALE GENOMIC DNA]</scope>
    <source>
        <strain evidence="3">Y9602</strain>
    </source>
</reference>
<dbReference type="CDD" id="cd00090">
    <property type="entry name" value="HTH_ARSR"/>
    <property type="match status" value="1"/>
</dbReference>
<feature type="domain" description="HTH arsR-type" evidence="1">
    <location>
        <begin position="2"/>
        <end position="97"/>
    </location>
</feature>
<dbReference type="GO" id="GO:0046686">
    <property type="term" value="P:response to cadmium ion"/>
    <property type="evidence" value="ECO:0007669"/>
    <property type="project" value="TreeGrafter"/>
</dbReference>
<accession>A0A0H3FG72</accession>
<dbReference type="GO" id="GO:0003700">
    <property type="term" value="F:DNA-binding transcription factor activity"/>
    <property type="evidence" value="ECO:0007669"/>
    <property type="project" value="InterPro"/>
</dbReference>
<dbReference type="InterPro" id="IPR052543">
    <property type="entry name" value="HTH_Metal-responsive_Reg"/>
</dbReference>
<sequence>MARRMNQFHISVVAHLIAEPVRSIMLINLSGGEALSASALAEAASITAQTASFHLAKLRDGGLITVESVGRYRYYRLAGPHVSQLLENLASVGPVTSQWQTTPNPSAKALRFARCCYDHLAGQIGVVISQGMLNRGLIAMQEDRQYVLTVQGHLWFEQQGVEISADRAGNNRMCLDWTERQYHLAGPLGSALLEAFIAWKWLNCSSKSRALNVTVSGWKALEQHFGIRQQQGLLFAEE</sequence>
<dbReference type="InterPro" id="IPR036390">
    <property type="entry name" value="WH_DNA-bd_sf"/>
</dbReference>
<dbReference type="InterPro" id="IPR011991">
    <property type="entry name" value="ArsR-like_HTH"/>
</dbReference>
<name>A0A0H3FG72_RAHSY</name>
<organism evidence="2 3">
    <name type="scientific">Rahnella sp. (strain Y9602)</name>
    <dbReference type="NCBI Taxonomy" id="2703885"/>
    <lineage>
        <taxon>Bacteria</taxon>
        <taxon>Pseudomonadati</taxon>
        <taxon>Pseudomonadota</taxon>
        <taxon>Gammaproteobacteria</taxon>
        <taxon>Enterobacterales</taxon>
        <taxon>Yersiniaceae</taxon>
        <taxon>Rahnella</taxon>
    </lineage>
</organism>
<dbReference type="GO" id="GO:0032791">
    <property type="term" value="F:lead ion binding"/>
    <property type="evidence" value="ECO:0007669"/>
    <property type="project" value="TreeGrafter"/>
</dbReference>
<reference evidence="2 3" key="2">
    <citation type="journal article" date="2012" name="J. Bacteriol.">
        <title>Complete Genome Sequence of Rahnella sp. Strain Y9602, a Gammaproteobacterium Isolate from Metal- and Radionuclide-Contaminated Soil.</title>
        <authorList>
            <person name="Martinez R.J."/>
            <person name="Bruce D."/>
            <person name="Detter C."/>
            <person name="Goodwin L.A."/>
            <person name="Han J."/>
            <person name="Han C.S."/>
            <person name="Held B."/>
            <person name="Land M.L."/>
            <person name="Mikhailova N."/>
            <person name="Nolan M."/>
            <person name="Pennacchio L."/>
            <person name="Pitluck S."/>
            <person name="Tapia R."/>
            <person name="Woyke T."/>
            <person name="Sobecky P.A."/>
        </authorList>
    </citation>
    <scope>NUCLEOTIDE SEQUENCE [LARGE SCALE GENOMIC DNA]</scope>
    <source>
        <strain evidence="2 3">Y9602</strain>
    </source>
</reference>
<dbReference type="GO" id="GO:0003677">
    <property type="term" value="F:DNA binding"/>
    <property type="evidence" value="ECO:0007669"/>
    <property type="project" value="TreeGrafter"/>
</dbReference>
<gene>
    <name evidence="2" type="ordered locus">Rahaq_2338</name>
</gene>
<dbReference type="SUPFAM" id="SSF46785">
    <property type="entry name" value="Winged helix' DNA-binding domain"/>
    <property type="match status" value="1"/>
</dbReference>
<dbReference type="KEGG" id="rah:Rahaq_2338"/>
<proteinExistence type="predicted"/>
<dbReference type="EMBL" id="CP002505">
    <property type="protein sequence ID" value="ADW73947.1"/>
    <property type="molecule type" value="Genomic_DNA"/>
</dbReference>
<dbReference type="eggNOG" id="COG0640">
    <property type="taxonomic scope" value="Bacteria"/>
</dbReference>
<dbReference type="AlphaFoldDB" id="A0A0H3FG72"/>
<dbReference type="GO" id="GO:0097063">
    <property type="term" value="F:cadmium ion sensor activity"/>
    <property type="evidence" value="ECO:0007669"/>
    <property type="project" value="TreeGrafter"/>
</dbReference>
<dbReference type="Gene3D" id="1.10.10.10">
    <property type="entry name" value="Winged helix-like DNA-binding domain superfamily/Winged helix DNA-binding domain"/>
    <property type="match status" value="1"/>
</dbReference>
<dbReference type="Proteomes" id="UP000007257">
    <property type="component" value="Chromosome"/>
</dbReference>
<dbReference type="InterPro" id="IPR001845">
    <property type="entry name" value="HTH_ArsR_DNA-bd_dom"/>
</dbReference>
<protein>
    <submittedName>
        <fullName evidence="2">Regulatory protein ArsR</fullName>
    </submittedName>
</protein>